<name>A0ABU1RR13_9GAMM</name>
<reference evidence="1 2" key="1">
    <citation type="submission" date="2023-07" db="EMBL/GenBank/DDBJ databases">
        <title>Sorghum-associated microbial communities from plants grown in Nebraska, USA.</title>
        <authorList>
            <person name="Schachtman D."/>
        </authorList>
    </citation>
    <scope>NUCLEOTIDE SEQUENCE [LARGE SCALE GENOMIC DNA]</scope>
    <source>
        <strain evidence="1 2">BE107</strain>
    </source>
</reference>
<evidence type="ECO:0000313" key="2">
    <source>
        <dbReference type="Proteomes" id="UP001254759"/>
    </source>
</evidence>
<proteinExistence type="predicted"/>
<evidence type="ECO:0000313" key="1">
    <source>
        <dbReference type="EMBL" id="MDR6841191.1"/>
    </source>
</evidence>
<dbReference type="EMBL" id="JAVDTT010000002">
    <property type="protein sequence ID" value="MDR6841191.1"/>
    <property type="molecule type" value="Genomic_DNA"/>
</dbReference>
<protein>
    <submittedName>
        <fullName evidence="1">Uncharacterized protein</fullName>
    </submittedName>
</protein>
<dbReference type="Proteomes" id="UP001254759">
    <property type="component" value="Unassembled WGS sequence"/>
</dbReference>
<keyword evidence="2" id="KW-1185">Reference proteome</keyword>
<gene>
    <name evidence="1" type="ORF">J2W94_001476</name>
</gene>
<comment type="caution">
    <text evidence="1">The sequence shown here is derived from an EMBL/GenBank/DDBJ whole genome shotgun (WGS) entry which is preliminary data.</text>
</comment>
<accession>A0ABU1RR13</accession>
<dbReference type="RefSeq" id="WP_310091751.1">
    <property type="nucleotide sequence ID" value="NZ_JAVDTT010000002.1"/>
</dbReference>
<organism evidence="1 2">
    <name type="scientific">Pseudoxanthomonas sacheonensis</name>
    <dbReference type="NCBI Taxonomy" id="443615"/>
    <lineage>
        <taxon>Bacteria</taxon>
        <taxon>Pseudomonadati</taxon>
        <taxon>Pseudomonadota</taxon>
        <taxon>Gammaproteobacteria</taxon>
        <taxon>Lysobacterales</taxon>
        <taxon>Lysobacteraceae</taxon>
        <taxon>Pseudoxanthomonas</taxon>
    </lineage>
</organism>
<sequence>MNQPIRSRTSTDGSLTLEVFEEDECYIGFSDQAWHTHGDLLVPEYGMAPLEAVIAFFESVVNDHGVICIFPQRPSHLQVSVTDDPDTEITLAAGEPLVLRLWSGKLVTGTARA</sequence>